<evidence type="ECO:0000313" key="9">
    <source>
        <dbReference type="Proteomes" id="UP000014585"/>
    </source>
</evidence>
<dbReference type="PANTHER" id="PTHR11575">
    <property type="entry name" value="5'-NUCLEOTIDASE-RELATED"/>
    <property type="match status" value="1"/>
</dbReference>
<evidence type="ECO:0000259" key="6">
    <source>
        <dbReference type="Pfam" id="PF00149"/>
    </source>
</evidence>
<keyword evidence="4 5" id="KW-0547">Nucleotide-binding</keyword>
<dbReference type="PATRIC" id="fig|566551.4.peg.3073"/>
<dbReference type="InterPro" id="IPR008334">
    <property type="entry name" value="5'-Nucleotdase_C"/>
</dbReference>
<dbReference type="AlphaFoldDB" id="S3IS56"/>
<feature type="domain" description="Calcineurin-like phosphoesterase" evidence="6">
    <location>
        <begin position="35"/>
        <end position="253"/>
    </location>
</feature>
<accession>S3IS56</accession>
<dbReference type="GO" id="GO:0008253">
    <property type="term" value="F:5'-nucleotidase activity"/>
    <property type="evidence" value="ECO:0007669"/>
    <property type="project" value="TreeGrafter"/>
</dbReference>
<dbReference type="Gene3D" id="3.90.780.10">
    <property type="entry name" value="5'-Nucleotidase, C-terminal domain"/>
    <property type="match status" value="1"/>
</dbReference>
<dbReference type="GO" id="GO:0008768">
    <property type="term" value="F:UDP-sugar diphosphatase activity"/>
    <property type="evidence" value="ECO:0007669"/>
    <property type="project" value="TreeGrafter"/>
</dbReference>
<dbReference type="PANTHER" id="PTHR11575:SF46">
    <property type="entry name" value="PROTEIN USHA"/>
    <property type="match status" value="1"/>
</dbReference>
<keyword evidence="2" id="KW-0479">Metal-binding</keyword>
<organism evidence="8 9">
    <name type="scientific">Cedecea davisae DSM 4568</name>
    <dbReference type="NCBI Taxonomy" id="566551"/>
    <lineage>
        <taxon>Bacteria</taxon>
        <taxon>Pseudomonadati</taxon>
        <taxon>Pseudomonadota</taxon>
        <taxon>Gammaproteobacteria</taxon>
        <taxon>Enterobacterales</taxon>
        <taxon>Enterobacteriaceae</taxon>
        <taxon>Cedecea</taxon>
    </lineage>
</organism>
<dbReference type="NCBIfam" id="NF007109">
    <property type="entry name" value="PRK09558.1"/>
    <property type="match status" value="1"/>
</dbReference>
<evidence type="ECO:0000313" key="8">
    <source>
        <dbReference type="EMBL" id="EPF15401.1"/>
    </source>
</evidence>
<dbReference type="Pfam" id="PF00149">
    <property type="entry name" value="Metallophos"/>
    <property type="match status" value="1"/>
</dbReference>
<dbReference type="RefSeq" id="WP_016537638.1">
    <property type="nucleotide sequence ID" value="NZ_KE161030.1"/>
</dbReference>
<dbReference type="GO" id="GO:0009166">
    <property type="term" value="P:nucleotide catabolic process"/>
    <property type="evidence" value="ECO:0007669"/>
    <property type="project" value="InterPro"/>
</dbReference>
<feature type="signal peptide" evidence="5">
    <location>
        <begin position="1"/>
        <end position="25"/>
    </location>
</feature>
<dbReference type="InterPro" id="IPR006146">
    <property type="entry name" value="5'-Nucleotdase_CS"/>
</dbReference>
<dbReference type="GO" id="GO:0000166">
    <property type="term" value="F:nucleotide binding"/>
    <property type="evidence" value="ECO:0007669"/>
    <property type="project" value="UniProtKB-KW"/>
</dbReference>
<dbReference type="InterPro" id="IPR006179">
    <property type="entry name" value="5_nucleotidase/apyrase"/>
</dbReference>
<evidence type="ECO:0000256" key="5">
    <source>
        <dbReference type="RuleBase" id="RU362119"/>
    </source>
</evidence>
<dbReference type="HOGENOM" id="CLU_005854_7_0_6"/>
<reference evidence="8 9" key="1">
    <citation type="submission" date="2013-04" db="EMBL/GenBank/DDBJ databases">
        <authorList>
            <person name="Weinstock G."/>
            <person name="Sodergren E."/>
            <person name="Lobos E.A."/>
            <person name="Fulton L."/>
            <person name="Fulton R."/>
            <person name="Courtney L."/>
            <person name="Fronick C."/>
            <person name="O'Laughlin M."/>
            <person name="Godfrey J."/>
            <person name="Wilson R.M."/>
            <person name="Miner T."/>
            <person name="Farmer C."/>
            <person name="Delehaunty K."/>
            <person name="Cordes M."/>
            <person name="Minx P."/>
            <person name="Tomlinson C."/>
            <person name="Chen J."/>
            <person name="Wollam A."/>
            <person name="Pepin K.H."/>
            <person name="Palsikar V.B."/>
            <person name="Zhang X."/>
            <person name="Suruliraj S."/>
            <person name="Perna N.T."/>
            <person name="Plunkett G."/>
            <person name="Warren W."/>
            <person name="Mitreva M."/>
            <person name="Mardis E.R."/>
            <person name="Wilson R.K."/>
        </authorList>
    </citation>
    <scope>NUCLEOTIDE SEQUENCE [LARGE SCALE GENOMIC DNA]</scope>
    <source>
        <strain evidence="8 9">DSM 4568</strain>
    </source>
</reference>
<evidence type="ECO:0000256" key="2">
    <source>
        <dbReference type="ARBA" id="ARBA00022723"/>
    </source>
</evidence>
<dbReference type="CDD" id="cd07405">
    <property type="entry name" value="MPP_UshA_N"/>
    <property type="match status" value="1"/>
</dbReference>
<dbReference type="InterPro" id="IPR029052">
    <property type="entry name" value="Metallo-depent_PP-like"/>
</dbReference>
<dbReference type="InterPro" id="IPR036907">
    <property type="entry name" value="5'-Nucleotdase_C_sf"/>
</dbReference>
<comment type="similarity">
    <text evidence="1 5">Belongs to the 5'-nucleotidase family.</text>
</comment>
<feature type="domain" description="5'-Nucleotidase C-terminal" evidence="7">
    <location>
        <begin position="367"/>
        <end position="507"/>
    </location>
</feature>
<name>S3IS56_9ENTR</name>
<dbReference type="Gene3D" id="3.60.21.10">
    <property type="match status" value="1"/>
</dbReference>
<dbReference type="InterPro" id="IPR004843">
    <property type="entry name" value="Calcineurin-like_PHP"/>
</dbReference>
<evidence type="ECO:0000259" key="7">
    <source>
        <dbReference type="Pfam" id="PF02872"/>
    </source>
</evidence>
<proteinExistence type="inferred from homology"/>
<dbReference type="FunFam" id="3.60.21.10:FF:000025">
    <property type="entry name" value="Protein UshA"/>
    <property type="match status" value="1"/>
</dbReference>
<sequence length="550" mass="60365">MRFATKTITTALLVALSLTSASALAWEKDKTYKITILHTNDHHGHFWRNEYAEYGLAAQKTLVDSVRKEVAAEGGSVLLLSGGDINTGVPESDLQDAEPDFRGMSLIGYDAMAVGNHEFDNPLSVLRQQEKWAKFPLLSANIYQKSTGERLFKPYALFKPQGIKVAVIGLTTDDTAKIGNPEYFTDIEFRKPADEAKLVIQELQSTEKPDVIIAATHMGHYDNGNHGSNAPGDVEMARSLPEGALTMIVGGHSQDPVCMAGENQKQKDYVPGTPCAPDKQNGTWIVQAHEWGKYVGRADFEFRNGEMKLVHYQLIPINLKKKITYDNGQSERVLYTPEIPENQQMLSLLTPFQNKGQAALKVKVGSVNGHLEGDRSKVRFVQTNLARVLLAAQMARTSADFAVMSGGGVRDSIEAGNISYKDVLKVQPFGNTVVYIDMNGKEVEEYLTAVAQKTPDSGAYPQFANVSFVSTGGKLSGLKIKDQPVDPAKTYRMATLSFNGTGGDGYPEIDKKPGYVNTGFVDAEVLKQYIEQNSPLDVNAYQPKGEVSWN</sequence>
<dbReference type="FunFam" id="3.90.780.10:FF:000003">
    <property type="entry name" value="Protein UshA"/>
    <property type="match status" value="1"/>
</dbReference>
<feature type="chain" id="PRO_5005146360" evidence="5">
    <location>
        <begin position="26"/>
        <end position="550"/>
    </location>
</feature>
<dbReference type="PROSITE" id="PS00785">
    <property type="entry name" value="5_NUCLEOTIDASE_1"/>
    <property type="match status" value="1"/>
</dbReference>
<evidence type="ECO:0000256" key="3">
    <source>
        <dbReference type="ARBA" id="ARBA00022729"/>
    </source>
</evidence>
<dbReference type="Proteomes" id="UP000014585">
    <property type="component" value="Unassembled WGS sequence"/>
</dbReference>
<dbReference type="EMBL" id="ATDT01000030">
    <property type="protein sequence ID" value="EPF15401.1"/>
    <property type="molecule type" value="Genomic_DNA"/>
</dbReference>
<dbReference type="PROSITE" id="PS00786">
    <property type="entry name" value="5_NUCLEOTIDASE_2"/>
    <property type="match status" value="1"/>
</dbReference>
<dbReference type="SUPFAM" id="SSF56300">
    <property type="entry name" value="Metallo-dependent phosphatases"/>
    <property type="match status" value="1"/>
</dbReference>
<dbReference type="GO" id="GO:0046872">
    <property type="term" value="F:metal ion binding"/>
    <property type="evidence" value="ECO:0007669"/>
    <property type="project" value="UniProtKB-KW"/>
</dbReference>
<dbReference type="SUPFAM" id="SSF55816">
    <property type="entry name" value="5'-nucleotidase (syn. UDP-sugar hydrolase), C-terminal domain"/>
    <property type="match status" value="1"/>
</dbReference>
<evidence type="ECO:0000256" key="1">
    <source>
        <dbReference type="ARBA" id="ARBA00006654"/>
    </source>
</evidence>
<keyword evidence="5 8" id="KW-0378">Hydrolase</keyword>
<dbReference type="STRING" id="566551.HMPREF0201_03372"/>
<dbReference type="Pfam" id="PF02872">
    <property type="entry name" value="5_nucleotid_C"/>
    <property type="match status" value="1"/>
</dbReference>
<dbReference type="OrthoDB" id="9803927at2"/>
<gene>
    <name evidence="8" type="ORF">HMPREF0201_03372</name>
</gene>
<dbReference type="PRINTS" id="PR01607">
    <property type="entry name" value="APYRASEFAMLY"/>
</dbReference>
<comment type="caution">
    <text evidence="8">The sequence shown here is derived from an EMBL/GenBank/DDBJ whole genome shotgun (WGS) entry which is preliminary data.</text>
</comment>
<evidence type="ECO:0000256" key="4">
    <source>
        <dbReference type="ARBA" id="ARBA00022741"/>
    </source>
</evidence>
<keyword evidence="3 5" id="KW-0732">Signal</keyword>
<dbReference type="GO" id="GO:0030288">
    <property type="term" value="C:outer membrane-bounded periplasmic space"/>
    <property type="evidence" value="ECO:0007669"/>
    <property type="project" value="TreeGrafter"/>
</dbReference>
<protein>
    <submittedName>
        <fullName evidence="8">UDP-sugar hydrolase/5'-nucleotidase periplasmic</fullName>
    </submittedName>
</protein>